<evidence type="ECO:0000256" key="1">
    <source>
        <dbReference type="SAM" id="Phobius"/>
    </source>
</evidence>
<dbReference type="Proteomes" id="UP000006054">
    <property type="component" value="Chromosome"/>
</dbReference>
<evidence type="ECO:0000313" key="3">
    <source>
        <dbReference type="Proteomes" id="UP000006054"/>
    </source>
</evidence>
<reference evidence="3" key="1">
    <citation type="submission" date="2012-06" db="EMBL/GenBank/DDBJ databases">
        <title>The complete genome of Flexibacter litoralis DSM 6794.</title>
        <authorList>
            <person name="Lucas S."/>
            <person name="Copeland A."/>
            <person name="Lapidus A."/>
            <person name="Glavina del Rio T."/>
            <person name="Dalin E."/>
            <person name="Tice H."/>
            <person name="Bruce D."/>
            <person name="Goodwin L."/>
            <person name="Pitluck S."/>
            <person name="Peters L."/>
            <person name="Ovchinnikova G."/>
            <person name="Lu M."/>
            <person name="Kyrpides N."/>
            <person name="Mavromatis K."/>
            <person name="Ivanova N."/>
            <person name="Brettin T."/>
            <person name="Detter J.C."/>
            <person name="Han C."/>
            <person name="Larimer F."/>
            <person name="Land M."/>
            <person name="Hauser L."/>
            <person name="Markowitz V."/>
            <person name="Cheng J.-F."/>
            <person name="Hugenholtz P."/>
            <person name="Woyke T."/>
            <person name="Wu D."/>
            <person name="Spring S."/>
            <person name="Lang E."/>
            <person name="Kopitz M."/>
            <person name="Brambilla E."/>
            <person name="Klenk H.-P."/>
            <person name="Eisen J.A."/>
        </authorList>
    </citation>
    <scope>NUCLEOTIDE SEQUENCE [LARGE SCALE GENOMIC DNA]</scope>
    <source>
        <strain evidence="3">ATCC 23117 / DSM 6794 / NBRC 15988 / NCIMB 1366 / Sio-4</strain>
    </source>
</reference>
<sequence>MENVQGTYKLIKKASVHTFLIGLAGVLMGIIPYFFLVRTELWEAAIYLSILLIPLSVMGIVLIIHSFYYEVVIAENTILLKLPSTRRSFSFDEIRGFRTNIAYVHIYSEKKKISISNYTKDINKIHSWLQQNFTNLDELPQEESNFIKKFNSFFDRHFSNTDSESDNVIPLALYNKKLSRAKYIIFIYDIICIICVVWLFLYPYIHNFSFFSNTFFSSYKNAFVSTVVLTIVGVIIPKVSNGFIRYSNKDDDKPYIRRMFFLLGTMLTLRVMLDVNLLDYSTIFVYSGIIGLFLTTVVMISKEFNFKKLKTYFQGILFLFSFTVFGYGAVGLGNFLYDNSIPKTYKAKIIKREMYSGKVILFSLKVEKWHETSDMNKIQISRSKYQELEGKDSVTIYLKEGLFGIPWLTPN</sequence>
<name>I4AJZ2_BERLS</name>
<dbReference type="STRING" id="880071.Fleli_1884"/>
<organism evidence="2 3">
    <name type="scientific">Bernardetia litoralis (strain ATCC 23117 / DSM 6794 / NBRC 15988 / NCIMB 1366 / Fx l1 / Sio-4)</name>
    <name type="common">Flexibacter litoralis</name>
    <dbReference type="NCBI Taxonomy" id="880071"/>
    <lineage>
        <taxon>Bacteria</taxon>
        <taxon>Pseudomonadati</taxon>
        <taxon>Bacteroidota</taxon>
        <taxon>Cytophagia</taxon>
        <taxon>Cytophagales</taxon>
        <taxon>Bernardetiaceae</taxon>
        <taxon>Bernardetia</taxon>
    </lineage>
</organism>
<keyword evidence="1" id="KW-0472">Membrane</keyword>
<keyword evidence="3" id="KW-1185">Reference proteome</keyword>
<dbReference type="KEGG" id="fli:Fleli_1884"/>
<gene>
    <name evidence="2" type="ordered locus">Fleli_1884</name>
</gene>
<dbReference type="RefSeq" id="WP_014797729.1">
    <property type="nucleotide sequence ID" value="NC_018018.1"/>
</dbReference>
<dbReference type="AlphaFoldDB" id="I4AJZ2"/>
<feature type="transmembrane region" description="Helical" evidence="1">
    <location>
        <begin position="183"/>
        <end position="202"/>
    </location>
</feature>
<feature type="transmembrane region" description="Helical" evidence="1">
    <location>
        <begin position="44"/>
        <end position="64"/>
    </location>
</feature>
<dbReference type="HOGENOM" id="CLU_668605_0_0_10"/>
<feature type="transmembrane region" description="Helical" evidence="1">
    <location>
        <begin position="283"/>
        <end position="300"/>
    </location>
</feature>
<keyword evidence="1" id="KW-0812">Transmembrane</keyword>
<dbReference type="eggNOG" id="ENOG5032PZE">
    <property type="taxonomic scope" value="Bacteria"/>
</dbReference>
<dbReference type="OrthoDB" id="5936019at2"/>
<evidence type="ECO:0000313" key="2">
    <source>
        <dbReference type="EMBL" id="AFM04277.1"/>
    </source>
</evidence>
<feature type="transmembrane region" description="Helical" evidence="1">
    <location>
        <begin position="222"/>
        <end position="239"/>
    </location>
</feature>
<proteinExistence type="predicted"/>
<keyword evidence="1" id="KW-1133">Transmembrane helix</keyword>
<protein>
    <submittedName>
        <fullName evidence="2">Uncharacterized protein</fullName>
    </submittedName>
</protein>
<feature type="transmembrane region" description="Helical" evidence="1">
    <location>
        <begin position="312"/>
        <end position="337"/>
    </location>
</feature>
<dbReference type="EMBL" id="CP003345">
    <property type="protein sequence ID" value="AFM04277.1"/>
    <property type="molecule type" value="Genomic_DNA"/>
</dbReference>
<accession>I4AJZ2</accession>
<feature type="transmembrane region" description="Helical" evidence="1">
    <location>
        <begin position="19"/>
        <end position="38"/>
    </location>
</feature>